<keyword evidence="3" id="KW-1185">Reference proteome</keyword>
<dbReference type="EMBL" id="JANDBC010000004">
    <property type="protein sequence ID" value="MCP9293048.1"/>
    <property type="molecule type" value="Genomic_DNA"/>
</dbReference>
<dbReference type="AlphaFoldDB" id="A0A9X2L624"/>
<name>A0A9X2L624_9BACT</name>
<dbReference type="PROSITE" id="PS51352">
    <property type="entry name" value="THIOREDOXIN_2"/>
    <property type="match status" value="1"/>
</dbReference>
<evidence type="ECO:0000313" key="3">
    <source>
        <dbReference type="Proteomes" id="UP001139125"/>
    </source>
</evidence>
<dbReference type="Pfam" id="PF00085">
    <property type="entry name" value="Thioredoxin"/>
    <property type="match status" value="1"/>
</dbReference>
<dbReference type="InterPro" id="IPR013766">
    <property type="entry name" value="Thioredoxin_domain"/>
</dbReference>
<dbReference type="Gene3D" id="3.40.30.10">
    <property type="entry name" value="Glutaredoxin"/>
    <property type="match status" value="1"/>
</dbReference>
<feature type="domain" description="Thioredoxin" evidence="1">
    <location>
        <begin position="10"/>
        <end position="140"/>
    </location>
</feature>
<evidence type="ECO:0000259" key="1">
    <source>
        <dbReference type="PROSITE" id="PS51352"/>
    </source>
</evidence>
<comment type="caution">
    <text evidence="2">The sequence shown here is derived from an EMBL/GenBank/DDBJ whole genome shotgun (WGS) entry which is preliminary data.</text>
</comment>
<gene>
    <name evidence="2" type="ORF">NM125_15765</name>
</gene>
<proteinExistence type="predicted"/>
<dbReference type="InterPro" id="IPR036249">
    <property type="entry name" value="Thioredoxin-like_sf"/>
</dbReference>
<organism evidence="2 3">
    <name type="scientific">Gracilimonas sediminicola</name>
    <dbReference type="NCBI Taxonomy" id="2952158"/>
    <lineage>
        <taxon>Bacteria</taxon>
        <taxon>Pseudomonadati</taxon>
        <taxon>Balneolota</taxon>
        <taxon>Balneolia</taxon>
        <taxon>Balneolales</taxon>
        <taxon>Balneolaceae</taxon>
        <taxon>Gracilimonas</taxon>
    </lineage>
</organism>
<reference evidence="2" key="1">
    <citation type="submission" date="2022-06" db="EMBL/GenBank/DDBJ databases">
        <title>Gracilimonas sp. CAU 1638 isolated from sea sediment.</title>
        <authorList>
            <person name="Kim W."/>
        </authorList>
    </citation>
    <scope>NUCLEOTIDE SEQUENCE</scope>
    <source>
        <strain evidence="2">CAU 1638</strain>
    </source>
</reference>
<dbReference type="RefSeq" id="WP_255135942.1">
    <property type="nucleotide sequence ID" value="NZ_JANDBC010000004.1"/>
</dbReference>
<dbReference type="Proteomes" id="UP001139125">
    <property type="component" value="Unassembled WGS sequence"/>
</dbReference>
<accession>A0A9X2L624</accession>
<dbReference type="SUPFAM" id="SSF52833">
    <property type="entry name" value="Thioredoxin-like"/>
    <property type="match status" value="1"/>
</dbReference>
<evidence type="ECO:0000313" key="2">
    <source>
        <dbReference type="EMBL" id="MCP9293048.1"/>
    </source>
</evidence>
<sequence length="140" mass="15724">MMKRFIAYPVLLIAVVFATSFFTLNANQVNSDEDPRVIAMYMYADWCGACQAIKPIMEEAKPEFEGQPVLFVKMDMTNDFTAHQSKLMAARLGLSEIFEKNEGMTGFVLLLDANTNEVLDKITTDDDKQGIITKITNALE</sequence>
<protein>
    <submittedName>
        <fullName evidence="2">Thioredoxin domain-containing protein</fullName>
    </submittedName>
</protein>